<dbReference type="GO" id="GO:0010997">
    <property type="term" value="F:anaphase-promoting complex binding"/>
    <property type="evidence" value="ECO:0007669"/>
    <property type="project" value="InterPro"/>
</dbReference>
<evidence type="ECO:0000313" key="10">
    <source>
        <dbReference type="EMBL" id="KAB7494714.1"/>
    </source>
</evidence>
<feature type="compositionally biased region" description="Polar residues" evidence="8">
    <location>
        <begin position="1"/>
        <end position="11"/>
    </location>
</feature>
<proteinExistence type="inferred from homology"/>
<evidence type="ECO:0000256" key="4">
    <source>
        <dbReference type="ARBA" id="ARBA00022737"/>
    </source>
</evidence>
<dbReference type="PROSITE" id="PS50082">
    <property type="entry name" value="WD_REPEATS_2"/>
    <property type="match status" value="2"/>
</dbReference>
<dbReference type="GO" id="GO:1990757">
    <property type="term" value="F:ubiquitin ligase activator activity"/>
    <property type="evidence" value="ECO:0007669"/>
    <property type="project" value="TreeGrafter"/>
</dbReference>
<dbReference type="EMBL" id="SEYY01023652">
    <property type="protein sequence ID" value="KAB7494714.1"/>
    <property type="molecule type" value="Genomic_DNA"/>
</dbReference>
<dbReference type="Proteomes" id="UP000326759">
    <property type="component" value="Unassembled WGS sequence"/>
</dbReference>
<dbReference type="CDD" id="cd00200">
    <property type="entry name" value="WD40"/>
    <property type="match status" value="1"/>
</dbReference>
<dbReference type="OrthoDB" id="10263272at2759"/>
<dbReference type="SUPFAM" id="SSF50978">
    <property type="entry name" value="WD40 repeat-like"/>
    <property type="match status" value="1"/>
</dbReference>
<dbReference type="InterPro" id="IPR056150">
    <property type="entry name" value="WD40_CDC20-Fz"/>
</dbReference>
<feature type="domain" description="CDC20/Fizzy WD40" evidence="9">
    <location>
        <begin position="239"/>
        <end position="528"/>
    </location>
</feature>
<dbReference type="PANTHER" id="PTHR19918">
    <property type="entry name" value="CELL DIVISION CYCLE 20 CDC20 FIZZY -RELATED"/>
    <property type="match status" value="1"/>
</dbReference>
<comment type="caution">
    <text evidence="10">The sequence shown here is derived from an EMBL/GenBank/DDBJ whole genome shotgun (WGS) entry which is preliminary data.</text>
</comment>
<evidence type="ECO:0000256" key="8">
    <source>
        <dbReference type="SAM" id="MobiDB-lite"/>
    </source>
</evidence>
<evidence type="ECO:0000313" key="11">
    <source>
        <dbReference type="Proteomes" id="UP000326759"/>
    </source>
</evidence>
<dbReference type="Gene3D" id="2.130.10.10">
    <property type="entry name" value="YVTN repeat-like/Quinoprotein amine dehydrogenase"/>
    <property type="match status" value="1"/>
</dbReference>
<evidence type="ECO:0000256" key="5">
    <source>
        <dbReference type="ARBA" id="ARBA00022776"/>
    </source>
</evidence>
<feature type="repeat" description="WD" evidence="7">
    <location>
        <begin position="497"/>
        <end position="529"/>
    </location>
</feature>
<keyword evidence="2 7" id="KW-0853">WD repeat</keyword>
<name>A0A5N5SKU6_9CRUS</name>
<keyword evidence="6" id="KW-0131">Cell cycle</keyword>
<dbReference type="InterPro" id="IPR001680">
    <property type="entry name" value="WD40_rpt"/>
</dbReference>
<protein>
    <submittedName>
        <fullName evidence="10">Cell division cycle protein 20-like protein</fullName>
    </submittedName>
</protein>
<dbReference type="GO" id="GO:0051301">
    <property type="term" value="P:cell division"/>
    <property type="evidence" value="ECO:0007669"/>
    <property type="project" value="UniProtKB-KW"/>
</dbReference>
<keyword evidence="4" id="KW-0677">Repeat</keyword>
<feature type="region of interest" description="Disordered" evidence="8">
    <location>
        <begin position="1"/>
        <end position="117"/>
    </location>
</feature>
<dbReference type="InterPro" id="IPR015943">
    <property type="entry name" value="WD40/YVTN_repeat-like_dom_sf"/>
</dbReference>
<comment type="similarity">
    <text evidence="1">Belongs to the WD repeat CDC20/Fizzy family.</text>
</comment>
<evidence type="ECO:0000256" key="7">
    <source>
        <dbReference type="PROSITE-ProRule" id="PRU00221"/>
    </source>
</evidence>
<dbReference type="PROSITE" id="PS50294">
    <property type="entry name" value="WD_REPEATS_REGION"/>
    <property type="match status" value="2"/>
</dbReference>
<evidence type="ECO:0000256" key="2">
    <source>
        <dbReference type="ARBA" id="ARBA00022574"/>
    </source>
</evidence>
<reference evidence="10 11" key="1">
    <citation type="journal article" date="2019" name="PLoS Biol.">
        <title>Sex chromosomes control vertical transmission of feminizing Wolbachia symbionts in an isopod.</title>
        <authorList>
            <person name="Becking T."/>
            <person name="Chebbi M.A."/>
            <person name="Giraud I."/>
            <person name="Moumen B."/>
            <person name="Laverre T."/>
            <person name="Caubet Y."/>
            <person name="Peccoud J."/>
            <person name="Gilbert C."/>
            <person name="Cordaux R."/>
        </authorList>
    </citation>
    <scope>NUCLEOTIDE SEQUENCE [LARGE SCALE GENOMIC DNA]</scope>
    <source>
        <strain evidence="10">ANa2</strain>
        <tissue evidence="10">Whole body excluding digestive tract and cuticle</tissue>
    </source>
</reference>
<evidence type="ECO:0000256" key="6">
    <source>
        <dbReference type="ARBA" id="ARBA00023306"/>
    </source>
</evidence>
<dbReference type="AlphaFoldDB" id="A0A5N5SKU6"/>
<keyword evidence="3 10" id="KW-0132">Cell division</keyword>
<keyword evidence="11" id="KW-1185">Reference proteome</keyword>
<dbReference type="InterPro" id="IPR033010">
    <property type="entry name" value="Cdc20/Fizzy"/>
</dbReference>
<evidence type="ECO:0000259" key="9">
    <source>
        <dbReference type="Pfam" id="PF24807"/>
    </source>
</evidence>
<organism evidence="10 11">
    <name type="scientific">Armadillidium nasatum</name>
    <dbReference type="NCBI Taxonomy" id="96803"/>
    <lineage>
        <taxon>Eukaryota</taxon>
        <taxon>Metazoa</taxon>
        <taxon>Ecdysozoa</taxon>
        <taxon>Arthropoda</taxon>
        <taxon>Crustacea</taxon>
        <taxon>Multicrustacea</taxon>
        <taxon>Malacostraca</taxon>
        <taxon>Eumalacostraca</taxon>
        <taxon>Peracarida</taxon>
        <taxon>Isopoda</taxon>
        <taxon>Oniscidea</taxon>
        <taxon>Crinocheta</taxon>
        <taxon>Armadillidiidae</taxon>
        <taxon>Armadillidium</taxon>
    </lineage>
</organism>
<dbReference type="PANTHER" id="PTHR19918:SF8">
    <property type="entry name" value="FI02843P"/>
    <property type="match status" value="1"/>
</dbReference>
<keyword evidence="5" id="KW-0498">Mitosis</keyword>
<dbReference type="InterPro" id="IPR036322">
    <property type="entry name" value="WD40_repeat_dom_sf"/>
</dbReference>
<dbReference type="Pfam" id="PF24807">
    <property type="entry name" value="WD40_CDC20-Fz"/>
    <property type="match status" value="1"/>
</dbReference>
<dbReference type="GO" id="GO:1905786">
    <property type="term" value="P:positive regulation of anaphase-promoting complex-dependent catabolic process"/>
    <property type="evidence" value="ECO:0007669"/>
    <property type="project" value="TreeGrafter"/>
</dbReference>
<gene>
    <name evidence="10" type="primary">Cdc20</name>
    <name evidence="10" type="ORF">Anas_05685</name>
</gene>
<dbReference type="GO" id="GO:0005680">
    <property type="term" value="C:anaphase-promoting complex"/>
    <property type="evidence" value="ECO:0007669"/>
    <property type="project" value="TreeGrafter"/>
</dbReference>
<evidence type="ECO:0000256" key="1">
    <source>
        <dbReference type="ARBA" id="ARBA00006445"/>
    </source>
</evidence>
<dbReference type="SMART" id="SM00320">
    <property type="entry name" value="WD40"/>
    <property type="match status" value="7"/>
</dbReference>
<evidence type="ECO:0000256" key="3">
    <source>
        <dbReference type="ARBA" id="ARBA00022618"/>
    </source>
</evidence>
<sequence length="557" mass="61640">MSHMEFNTNLKDTLKSDNELKTGPLPRWQRRAREQGLTPLSINEKSFLGNKSGLGISPRSARTPLSGSFLDGKKSPSTGISPGREKSPARLMPKLAVRGHRTPGGGNKTPNKLACGDRFIPNRSATDYERSHHLIMSSMDRKDTNADDEQSLQQKEYREKMLQNLNDGVPPETRVLSFKAKAPQGKDGSKSSQNFQLFCNVMIFISAHINNLKVLFSTGKSATKSSSSRHIPSVPEKILDAPELLNDYYLHLMDWSSNNHLAVGLGGCVFIWNGGDGTITPLTQYEDPEYICSLSWIKEGNVLAIGRSNKNTELWDVAQQKLIRTMAGHTDRITSLSWNSFILSSGSRSGQIIHHDVRNPNHISATLNHHSQEICGLKWSNDGRMLAAGGNDNLVSIWENGSTTPLFTFSDHQAAVKGLAWCPFQNNILASGGGTNDRTIRLWNCSLGTNLKTVNTNSQVSSLLWSTHYRELISGHGFSQNQLTIWKYPTLTKVTDLTGHTGRVLEMCLSPDGQTVVSAAADETLRLWKCWAVDKKEKKSLNIGKDHPISALARTIR</sequence>
<feature type="repeat" description="WD" evidence="7">
    <location>
        <begin position="367"/>
        <end position="399"/>
    </location>
</feature>
<dbReference type="GO" id="GO:0031145">
    <property type="term" value="P:anaphase-promoting complex-dependent catabolic process"/>
    <property type="evidence" value="ECO:0007669"/>
    <property type="project" value="TreeGrafter"/>
</dbReference>
<accession>A0A5N5SKU6</accession>